<proteinExistence type="predicted"/>
<gene>
    <name evidence="1" type="ORF">GZ085_05245</name>
</gene>
<evidence type="ECO:0000313" key="1">
    <source>
        <dbReference type="EMBL" id="NDP47793.1"/>
    </source>
</evidence>
<name>A0A7C9JWC6_9PROT</name>
<dbReference type="Proteomes" id="UP000483432">
    <property type="component" value="Unassembled WGS sequence"/>
</dbReference>
<protein>
    <submittedName>
        <fullName evidence="1">Uncharacterized protein</fullName>
    </submittedName>
</protein>
<accession>A0A7C9JWC6</accession>
<reference evidence="1 2" key="1">
    <citation type="submission" date="2019-09" db="EMBL/GenBank/DDBJ databases">
        <title>H2 Metabolism Revealed by Metagenomic Analysis in Subglacial Sediment of East Antarctica.</title>
        <authorList>
            <person name="Yang Z."/>
            <person name="Zhang Y."/>
            <person name="Lv Y."/>
            <person name="Yan W."/>
            <person name="Xiao X."/>
            <person name="Sun B."/>
            <person name="Ma H."/>
        </authorList>
    </citation>
    <scope>NUCLEOTIDE SEQUENCE [LARGE SCALE GENOMIC DNA]</scope>
    <source>
        <strain evidence="1">Bin2_2</strain>
    </source>
</reference>
<dbReference type="AlphaFoldDB" id="A0A7C9JWC6"/>
<organism evidence="1 2">
    <name type="scientific">Sulfuriferula multivorans</name>
    <dbReference type="NCBI Taxonomy" id="1559896"/>
    <lineage>
        <taxon>Bacteria</taxon>
        <taxon>Pseudomonadati</taxon>
        <taxon>Pseudomonadota</taxon>
        <taxon>Betaproteobacteria</taxon>
        <taxon>Nitrosomonadales</taxon>
        <taxon>Sulfuricellaceae</taxon>
        <taxon>Sulfuriferula</taxon>
    </lineage>
</organism>
<comment type="caution">
    <text evidence="1">The sequence shown here is derived from an EMBL/GenBank/DDBJ whole genome shotgun (WGS) entry which is preliminary data.</text>
</comment>
<evidence type="ECO:0000313" key="2">
    <source>
        <dbReference type="Proteomes" id="UP000483432"/>
    </source>
</evidence>
<dbReference type="EMBL" id="JAAFGW010000057">
    <property type="protein sequence ID" value="NDP47793.1"/>
    <property type="molecule type" value="Genomic_DNA"/>
</dbReference>
<sequence length="92" mass="10252">MSSDEIKVGYFYSNGAYGRTWGVRQLAEIGSDAETGEPVVHFKGIAGTCRRKKGHCSPVEFARWAKYQVALQENDWKRVGGEELTPVESQEA</sequence>